<proteinExistence type="predicted"/>
<protein>
    <submittedName>
        <fullName evidence="2">Uncharacterized protein</fullName>
    </submittedName>
</protein>
<dbReference type="Gramene" id="PAN24749">
    <property type="protein sequence ID" value="PAN24749"/>
    <property type="gene ID" value="PAHAL_4G248700"/>
</dbReference>
<dbReference type="Proteomes" id="UP000243499">
    <property type="component" value="Chromosome 4"/>
</dbReference>
<evidence type="ECO:0000313" key="2">
    <source>
        <dbReference type="EMBL" id="PAN24749.1"/>
    </source>
</evidence>
<sequence length="190" mass="19959">MLRQTKYGESSSQKFVFRLSVSTEPSSHGPFLTGWRSHAAAVNRPPPRSATAAPAAPAKGDPKYLDDSPARFSPALPFSSSARQCSLTRSRYSAYVTASCRPPIPLARCTNTSPATPSTTPPPGIVGFPAARGHRASTTVPPSTTPLTDISAPTACTGETSGVCIDQVVIVVESAIVQQTIRLLYLSNAC</sequence>
<name>A0A2S3HJZ7_9POAL</name>
<organism evidence="2">
    <name type="scientific">Panicum hallii</name>
    <dbReference type="NCBI Taxonomy" id="206008"/>
    <lineage>
        <taxon>Eukaryota</taxon>
        <taxon>Viridiplantae</taxon>
        <taxon>Streptophyta</taxon>
        <taxon>Embryophyta</taxon>
        <taxon>Tracheophyta</taxon>
        <taxon>Spermatophyta</taxon>
        <taxon>Magnoliopsida</taxon>
        <taxon>Liliopsida</taxon>
        <taxon>Poales</taxon>
        <taxon>Poaceae</taxon>
        <taxon>PACMAD clade</taxon>
        <taxon>Panicoideae</taxon>
        <taxon>Panicodae</taxon>
        <taxon>Paniceae</taxon>
        <taxon>Panicinae</taxon>
        <taxon>Panicum</taxon>
        <taxon>Panicum sect. Panicum</taxon>
    </lineage>
</organism>
<feature type="region of interest" description="Disordered" evidence="1">
    <location>
        <begin position="23"/>
        <end position="68"/>
    </location>
</feature>
<gene>
    <name evidence="2" type="ORF">PAHAL_4G248700</name>
</gene>
<accession>A0A2S3HJZ7</accession>
<feature type="compositionally biased region" description="Low complexity" evidence="1">
    <location>
        <begin position="49"/>
        <end position="59"/>
    </location>
</feature>
<reference evidence="2" key="1">
    <citation type="submission" date="2018-04" db="EMBL/GenBank/DDBJ databases">
        <title>WGS assembly of Panicum hallii.</title>
        <authorList>
            <person name="Lovell J."/>
            <person name="Jenkins J."/>
            <person name="Lowry D."/>
            <person name="Mamidi S."/>
            <person name="Sreedasyam A."/>
            <person name="Weng X."/>
            <person name="Barry K."/>
            <person name="Bonette J."/>
            <person name="Campitelli B."/>
            <person name="Daum C."/>
            <person name="Gordon S."/>
            <person name="Gould B."/>
            <person name="Lipzen A."/>
            <person name="Macqueen A."/>
            <person name="Palacio-Mejia J."/>
            <person name="Plott C."/>
            <person name="Shakirov E."/>
            <person name="Shu S."/>
            <person name="Yoshinaga Y."/>
            <person name="Zane M."/>
            <person name="Rokhsar D."/>
            <person name="Grimwood J."/>
            <person name="Schmutz J."/>
            <person name="Juenger T."/>
        </authorList>
    </citation>
    <scope>NUCLEOTIDE SEQUENCE [LARGE SCALE GENOMIC DNA]</scope>
    <source>
        <strain evidence="2">FIL2</strain>
    </source>
</reference>
<evidence type="ECO:0000256" key="1">
    <source>
        <dbReference type="SAM" id="MobiDB-lite"/>
    </source>
</evidence>
<dbReference type="EMBL" id="CM008049">
    <property type="protein sequence ID" value="PAN24749.1"/>
    <property type="molecule type" value="Genomic_DNA"/>
</dbReference>
<dbReference type="AlphaFoldDB" id="A0A2S3HJZ7"/>